<dbReference type="GO" id="GO:0005829">
    <property type="term" value="C:cytosol"/>
    <property type="evidence" value="ECO:0007669"/>
    <property type="project" value="TreeGrafter"/>
</dbReference>
<keyword evidence="9" id="KW-1185">Reference proteome</keyword>
<accession>A0A182NHV5</accession>
<dbReference type="Proteomes" id="UP000075884">
    <property type="component" value="Unassembled WGS sequence"/>
</dbReference>
<evidence type="ECO:0000313" key="8">
    <source>
        <dbReference type="EnsemblMetazoa" id="ADIR007228-PA"/>
    </source>
</evidence>
<protein>
    <submittedName>
        <fullName evidence="8">Uncharacterized protein</fullName>
    </submittedName>
</protein>
<dbReference type="GO" id="GO:0004489">
    <property type="term" value="F:methylenetetrahydrofolate reductase [NAD(P)H] activity"/>
    <property type="evidence" value="ECO:0007669"/>
    <property type="project" value="InterPro"/>
</dbReference>
<organism evidence="8 9">
    <name type="scientific">Anopheles dirus</name>
    <dbReference type="NCBI Taxonomy" id="7168"/>
    <lineage>
        <taxon>Eukaryota</taxon>
        <taxon>Metazoa</taxon>
        <taxon>Ecdysozoa</taxon>
        <taxon>Arthropoda</taxon>
        <taxon>Hexapoda</taxon>
        <taxon>Insecta</taxon>
        <taxon>Pterygota</taxon>
        <taxon>Neoptera</taxon>
        <taxon>Endopterygota</taxon>
        <taxon>Diptera</taxon>
        <taxon>Nematocera</taxon>
        <taxon>Culicoidea</taxon>
        <taxon>Culicidae</taxon>
        <taxon>Anophelinae</taxon>
        <taxon>Anopheles</taxon>
    </lineage>
</organism>
<dbReference type="GO" id="GO:0035999">
    <property type="term" value="P:tetrahydrofolate interconversion"/>
    <property type="evidence" value="ECO:0007669"/>
    <property type="project" value="UniProtKB-UniPathway"/>
</dbReference>
<dbReference type="PANTHER" id="PTHR45754:SF3">
    <property type="entry name" value="METHYLENETETRAHYDROFOLATE REDUCTASE (NADPH)"/>
    <property type="match status" value="1"/>
</dbReference>
<evidence type="ECO:0000256" key="3">
    <source>
        <dbReference type="ARBA" id="ARBA00006743"/>
    </source>
</evidence>
<evidence type="ECO:0000313" key="9">
    <source>
        <dbReference type="Proteomes" id="UP000075884"/>
    </source>
</evidence>
<evidence type="ECO:0000256" key="7">
    <source>
        <dbReference type="RuleBase" id="RU004254"/>
    </source>
</evidence>
<keyword evidence="6" id="KW-0560">Oxidoreductase</keyword>
<comment type="similarity">
    <text evidence="3">Belongs to the methylenetetrahydrofolate reductase family.</text>
</comment>
<evidence type="ECO:0000256" key="6">
    <source>
        <dbReference type="ARBA" id="ARBA00023002"/>
    </source>
</evidence>
<dbReference type="SUPFAM" id="SSF51730">
    <property type="entry name" value="FAD-linked oxidoreductase"/>
    <property type="match status" value="1"/>
</dbReference>
<comment type="pathway">
    <text evidence="2 7">One-carbon metabolism; tetrahydrofolate interconversion.</text>
</comment>
<dbReference type="AlphaFoldDB" id="A0A182NHV5"/>
<keyword evidence="4" id="KW-0285">Flavoprotein</keyword>
<dbReference type="InterPro" id="IPR029041">
    <property type="entry name" value="FAD-linked_oxidoreductase-like"/>
</dbReference>
<dbReference type="UniPathway" id="UPA00193"/>
<evidence type="ECO:0000256" key="4">
    <source>
        <dbReference type="ARBA" id="ARBA00022630"/>
    </source>
</evidence>
<proteinExistence type="inferred from homology"/>
<sequence>MAAVDDDGALRTKLKRIYNNPPTGTDAPVVSYSIEVAAKDDFDIERLRSLAPQPIFCSLPWISDDNLRYADDFLRSPTLRLAGELRRSRYTVVSHVSCYNITEHQIDKLFTTADIRNVFVIRGDTVNPAQTFQNSAGLVAYLRKREQSENRQLTVGVGGYPYGHHQSPTEADELRYLREKIDHGVDFLLTQTLYDAGSFFRYRDRCRSAGISVPVVPGIYVPHSYRHLQAMLAITRIELDPAVRAAFEAHADDEPEQFEAFAVEYFVGVVRELLEPNVARSSDPVRWVHFFTFNKFGLLEKVLQQLGDYFR</sequence>
<evidence type="ECO:0000256" key="1">
    <source>
        <dbReference type="ARBA" id="ARBA00001974"/>
    </source>
</evidence>
<comment type="cofactor">
    <cofactor evidence="1">
        <name>FAD</name>
        <dbReference type="ChEBI" id="CHEBI:57692"/>
    </cofactor>
</comment>
<dbReference type="Gene3D" id="3.20.20.220">
    <property type="match status" value="1"/>
</dbReference>
<dbReference type="InterPro" id="IPR003171">
    <property type="entry name" value="Mehydrof_redctse-like"/>
</dbReference>
<evidence type="ECO:0000256" key="5">
    <source>
        <dbReference type="ARBA" id="ARBA00022827"/>
    </source>
</evidence>
<keyword evidence="5" id="KW-0274">FAD</keyword>
<dbReference type="VEuPathDB" id="VectorBase:ADIR007228"/>
<name>A0A182NHV5_9DIPT</name>
<reference evidence="8" key="2">
    <citation type="submission" date="2020-05" db="UniProtKB">
        <authorList>
            <consortium name="EnsemblMetazoa"/>
        </authorList>
    </citation>
    <scope>IDENTIFICATION</scope>
    <source>
        <strain evidence="8">WRAIR2</strain>
    </source>
</reference>
<dbReference type="GO" id="GO:0071949">
    <property type="term" value="F:FAD binding"/>
    <property type="evidence" value="ECO:0007669"/>
    <property type="project" value="TreeGrafter"/>
</dbReference>
<dbReference type="GO" id="GO:0009086">
    <property type="term" value="P:methionine biosynthetic process"/>
    <property type="evidence" value="ECO:0007669"/>
    <property type="project" value="TreeGrafter"/>
</dbReference>
<dbReference type="Pfam" id="PF02219">
    <property type="entry name" value="MTHFR"/>
    <property type="match status" value="1"/>
</dbReference>
<reference evidence="9" key="1">
    <citation type="submission" date="2013-03" db="EMBL/GenBank/DDBJ databases">
        <title>The Genome Sequence of Anopheles dirus WRAIR2.</title>
        <authorList>
            <consortium name="The Broad Institute Genomics Platform"/>
            <person name="Neafsey D.E."/>
            <person name="Walton C."/>
            <person name="Walker B."/>
            <person name="Young S.K."/>
            <person name="Zeng Q."/>
            <person name="Gargeya S."/>
            <person name="Fitzgerald M."/>
            <person name="Haas B."/>
            <person name="Abouelleil A."/>
            <person name="Allen A.W."/>
            <person name="Alvarado L."/>
            <person name="Arachchi H.M."/>
            <person name="Berlin A.M."/>
            <person name="Chapman S.B."/>
            <person name="Gainer-Dewar J."/>
            <person name="Goldberg J."/>
            <person name="Griggs A."/>
            <person name="Gujja S."/>
            <person name="Hansen M."/>
            <person name="Howarth C."/>
            <person name="Imamovic A."/>
            <person name="Ireland A."/>
            <person name="Larimer J."/>
            <person name="McCowan C."/>
            <person name="Murphy C."/>
            <person name="Pearson M."/>
            <person name="Poon T.W."/>
            <person name="Priest M."/>
            <person name="Roberts A."/>
            <person name="Saif S."/>
            <person name="Shea T."/>
            <person name="Sisk P."/>
            <person name="Sykes S."/>
            <person name="Wortman J."/>
            <person name="Nusbaum C."/>
            <person name="Birren B."/>
        </authorList>
    </citation>
    <scope>NUCLEOTIDE SEQUENCE [LARGE SCALE GENOMIC DNA]</scope>
    <source>
        <strain evidence="9">WRAIR2</strain>
    </source>
</reference>
<dbReference type="PANTHER" id="PTHR45754">
    <property type="entry name" value="METHYLENETETRAHYDROFOLATE REDUCTASE"/>
    <property type="match status" value="1"/>
</dbReference>
<dbReference type="EnsemblMetazoa" id="ADIR007228-RA">
    <property type="protein sequence ID" value="ADIR007228-PA"/>
    <property type="gene ID" value="ADIR007228"/>
</dbReference>
<dbReference type="STRING" id="7168.A0A182NHV5"/>
<evidence type="ECO:0000256" key="2">
    <source>
        <dbReference type="ARBA" id="ARBA00004777"/>
    </source>
</evidence>